<reference evidence="4 5" key="1">
    <citation type="submission" date="2010-12" db="EMBL/GenBank/DDBJ databases">
        <title>The Genome Sequence of Coprobacillus sp. strain 29_1.</title>
        <authorList>
            <consortium name="The Broad Institute Genome Sequencing Platform"/>
            <person name="Earl A."/>
            <person name="Ward D."/>
            <person name="Feldgarden M."/>
            <person name="Gevers D."/>
            <person name="Daigneault M."/>
            <person name="Sibley C.D."/>
            <person name="White A."/>
            <person name="Strauss J."/>
            <person name="Allen-Vercoe E."/>
            <person name="Young S.K."/>
            <person name="Zeng Q."/>
            <person name="Gargeya S."/>
            <person name="Fitzgerald M."/>
            <person name="Haas B."/>
            <person name="Abouelleil A."/>
            <person name="Alvarado L."/>
            <person name="Arachchi H.M."/>
            <person name="Berlin A."/>
            <person name="Brown A."/>
            <person name="Chapman S.B."/>
            <person name="Chen Z."/>
            <person name="Dunbar C."/>
            <person name="Freedman E."/>
            <person name="Gearin G."/>
            <person name="Gellesch M."/>
            <person name="Goldberg J."/>
            <person name="Griggs A."/>
            <person name="Gujja S."/>
            <person name="Heilman E."/>
            <person name="Heiman D."/>
            <person name="Howarth C."/>
            <person name="Larson L."/>
            <person name="Lui A."/>
            <person name="MacDonald P.J.P."/>
            <person name="Mehta T."/>
            <person name="Montmayeur A."/>
            <person name="Murphy C."/>
            <person name="Neiman D."/>
            <person name="Pearson M."/>
            <person name="Priest M."/>
            <person name="Roberts A."/>
            <person name="Saif S."/>
            <person name="Shea T."/>
            <person name="Shenoy N."/>
            <person name="Sisk P."/>
            <person name="Stolte C."/>
            <person name="Sykes S."/>
            <person name="White J."/>
            <person name="Yandava C."/>
            <person name="Nusbaum C."/>
            <person name="Birren B."/>
        </authorList>
    </citation>
    <scope>NUCLEOTIDE SEQUENCE [LARGE SCALE GENOMIC DNA]</scope>
    <source>
        <strain evidence="4 5">29_1</strain>
    </source>
</reference>
<evidence type="ECO:0000313" key="5">
    <source>
        <dbReference type="Proteomes" id="UP000003157"/>
    </source>
</evidence>
<dbReference type="PROSITE" id="PS01081">
    <property type="entry name" value="HTH_TETR_1"/>
    <property type="match status" value="1"/>
</dbReference>
<dbReference type="GO" id="GO:0003677">
    <property type="term" value="F:DNA binding"/>
    <property type="evidence" value="ECO:0007669"/>
    <property type="project" value="UniProtKB-UniRule"/>
</dbReference>
<organism evidence="4 5">
    <name type="scientific">Coprobacillus cateniformis</name>
    <dbReference type="NCBI Taxonomy" id="100884"/>
    <lineage>
        <taxon>Bacteria</taxon>
        <taxon>Bacillati</taxon>
        <taxon>Bacillota</taxon>
        <taxon>Erysipelotrichia</taxon>
        <taxon>Erysipelotrichales</taxon>
        <taxon>Coprobacillaceae</taxon>
        <taxon>Coprobacillus</taxon>
    </lineage>
</organism>
<dbReference type="GeneID" id="78229057"/>
<dbReference type="InterPro" id="IPR001647">
    <property type="entry name" value="HTH_TetR"/>
</dbReference>
<dbReference type="Pfam" id="PF00440">
    <property type="entry name" value="TetR_N"/>
    <property type="match status" value="1"/>
</dbReference>
<dbReference type="HOGENOM" id="CLU_069356_6_0_9"/>
<dbReference type="SUPFAM" id="SSF46689">
    <property type="entry name" value="Homeodomain-like"/>
    <property type="match status" value="1"/>
</dbReference>
<evidence type="ECO:0000259" key="3">
    <source>
        <dbReference type="PROSITE" id="PS50977"/>
    </source>
</evidence>
<comment type="caution">
    <text evidence="4">The sequence shown here is derived from an EMBL/GenBank/DDBJ whole genome shotgun (WGS) entry which is preliminary data.</text>
</comment>
<keyword evidence="1 2" id="KW-0238">DNA-binding</keyword>
<evidence type="ECO:0000313" key="4">
    <source>
        <dbReference type="EMBL" id="EFW06304.1"/>
    </source>
</evidence>
<feature type="domain" description="HTH tetR-type" evidence="3">
    <location>
        <begin position="7"/>
        <end position="67"/>
    </location>
</feature>
<dbReference type="EMBL" id="ADKX01000007">
    <property type="protein sequence ID" value="EFW06304.1"/>
    <property type="molecule type" value="Genomic_DNA"/>
</dbReference>
<dbReference type="PROSITE" id="PS50977">
    <property type="entry name" value="HTH_TETR_2"/>
    <property type="match status" value="1"/>
</dbReference>
<feature type="DNA-binding region" description="H-T-H motif" evidence="2">
    <location>
        <begin position="30"/>
        <end position="49"/>
    </location>
</feature>
<keyword evidence="5" id="KW-1185">Reference proteome</keyword>
<dbReference type="PANTHER" id="PTHR43479">
    <property type="entry name" value="ACREF/ENVCD OPERON REPRESSOR-RELATED"/>
    <property type="match status" value="1"/>
</dbReference>
<dbReference type="Proteomes" id="UP000003157">
    <property type="component" value="Unassembled WGS sequence"/>
</dbReference>
<dbReference type="PRINTS" id="PR00455">
    <property type="entry name" value="HTHTETR"/>
</dbReference>
<protein>
    <recommendedName>
        <fullName evidence="3">HTH tetR-type domain-containing protein</fullName>
    </recommendedName>
</protein>
<dbReference type="InterPro" id="IPR009057">
    <property type="entry name" value="Homeodomain-like_sf"/>
</dbReference>
<dbReference type="InterPro" id="IPR050624">
    <property type="entry name" value="HTH-type_Tx_Regulator"/>
</dbReference>
<evidence type="ECO:0000256" key="1">
    <source>
        <dbReference type="ARBA" id="ARBA00023125"/>
    </source>
</evidence>
<accession>E7G6Z8</accession>
<gene>
    <name evidence="4" type="ORF">HMPREF9488_00536</name>
</gene>
<proteinExistence type="predicted"/>
<dbReference type="AlphaFoldDB" id="E7G6Z8"/>
<name>E7G6Z8_9FIRM</name>
<dbReference type="STRING" id="100884.GCA_000269565_01176"/>
<dbReference type="PANTHER" id="PTHR43479:SF11">
    <property type="entry name" value="ACREF_ENVCD OPERON REPRESSOR-RELATED"/>
    <property type="match status" value="1"/>
</dbReference>
<dbReference type="InterPro" id="IPR023772">
    <property type="entry name" value="DNA-bd_HTH_TetR-type_CS"/>
</dbReference>
<dbReference type="Gene3D" id="1.10.357.10">
    <property type="entry name" value="Tetracycline Repressor, domain 2"/>
    <property type="match status" value="1"/>
</dbReference>
<evidence type="ECO:0000256" key="2">
    <source>
        <dbReference type="PROSITE-ProRule" id="PRU00335"/>
    </source>
</evidence>
<dbReference type="eggNOG" id="COG1309">
    <property type="taxonomic scope" value="Bacteria"/>
</dbReference>
<sequence length="208" mass="24449">MNRVQKEDTRERLLFFAKQEFLEVGYQKSSLRKICKNAGVTTGALYFFFKDKADLFDALVRDFADEIMTLLKEHSSQEEAMHQKQFDHTITLDISFGKELISTYYAHQDIGQLLINCSQGTVYEDYFEQIRQFIEARILVVLEKLLDFPNPVFNECTLHWLSHLQVHSFLHVLSHNYSEEKALQQIEIVVTFLRNGFNSLMEEALLRK</sequence>
<dbReference type="RefSeq" id="WP_008787652.1">
    <property type="nucleotide sequence ID" value="NZ_AKCB01000001.1"/>
</dbReference>